<organism evidence="1">
    <name type="scientific">Rhizophora mucronata</name>
    <name type="common">Asiatic mangrove</name>
    <dbReference type="NCBI Taxonomy" id="61149"/>
    <lineage>
        <taxon>Eukaryota</taxon>
        <taxon>Viridiplantae</taxon>
        <taxon>Streptophyta</taxon>
        <taxon>Embryophyta</taxon>
        <taxon>Tracheophyta</taxon>
        <taxon>Spermatophyta</taxon>
        <taxon>Magnoliopsida</taxon>
        <taxon>eudicotyledons</taxon>
        <taxon>Gunneridae</taxon>
        <taxon>Pentapetalae</taxon>
        <taxon>rosids</taxon>
        <taxon>fabids</taxon>
        <taxon>Malpighiales</taxon>
        <taxon>Rhizophoraceae</taxon>
        <taxon>Rhizophora</taxon>
    </lineage>
</organism>
<dbReference type="EMBL" id="GGEC01050114">
    <property type="protein sequence ID" value="MBX30598.1"/>
    <property type="molecule type" value="Transcribed_RNA"/>
</dbReference>
<dbReference type="EMBL" id="GGEC01050111">
    <property type="protein sequence ID" value="MBX30595.1"/>
    <property type="molecule type" value="Transcribed_RNA"/>
</dbReference>
<sequence length="44" mass="5121">MFRSRETNKRSGQIYDFTAAFPSDFSFCFFPPIVWPTDPILLSS</sequence>
<dbReference type="AlphaFoldDB" id="A0A2P2MK48"/>
<name>A0A2P2MK48_RHIMU</name>
<evidence type="ECO:0000313" key="1">
    <source>
        <dbReference type="EMBL" id="MBX30595.1"/>
    </source>
</evidence>
<reference evidence="1" key="1">
    <citation type="submission" date="2018-02" db="EMBL/GenBank/DDBJ databases">
        <title>Rhizophora mucronata_Transcriptome.</title>
        <authorList>
            <person name="Meera S.P."/>
            <person name="Sreeshan A."/>
            <person name="Augustine A."/>
        </authorList>
    </citation>
    <scope>NUCLEOTIDE SEQUENCE</scope>
    <source>
        <tissue evidence="1">Leaf</tissue>
    </source>
</reference>
<protein>
    <submittedName>
        <fullName evidence="1">Uncharacterized protein</fullName>
    </submittedName>
</protein>
<accession>A0A2P2MK48</accession>
<proteinExistence type="predicted"/>
<dbReference type="EMBL" id="GGEC01050117">
    <property type="protein sequence ID" value="MBX30601.1"/>
    <property type="molecule type" value="Transcribed_RNA"/>
</dbReference>